<dbReference type="SUPFAM" id="SSF52540">
    <property type="entry name" value="P-loop containing nucleoside triphosphate hydrolases"/>
    <property type="match status" value="1"/>
</dbReference>
<comment type="caution">
    <text evidence="1">The sequence shown here is derived from an EMBL/GenBank/DDBJ whole genome shotgun (WGS) entry which is preliminary data.</text>
</comment>
<name>A0ABS7X876_9GAMM</name>
<accession>A0ABS7X876</accession>
<dbReference type="RefSeq" id="WP_224673352.1">
    <property type="nucleotide sequence ID" value="NZ_JAERPS020000003.1"/>
</dbReference>
<dbReference type="EMBL" id="JAERPS020000003">
    <property type="protein sequence ID" value="MBZ9611748.1"/>
    <property type="molecule type" value="Genomic_DNA"/>
</dbReference>
<sequence>MRANTSLIGHILGSHPQINGYYEQHIGYYSWRSLIRQKLIYCNQHSLKVKSMFMFDKVLHNEHFVSPVLLNSANSKVLISIRRPETTIPSVINLYKKVDPTHIFCTVEGATDYYVKRLHYLADICKKLDSYYYYDAEQLRDDTAMCLSKIADYLGLTTALSSEFKTQILTGVGNAGDHSGNLNAAKVKKETTDYSDFDLTSIDINSLTKIYDDTVRGIKI</sequence>
<dbReference type="Gene3D" id="3.40.50.300">
    <property type="entry name" value="P-loop containing nucleotide triphosphate hydrolases"/>
    <property type="match status" value="1"/>
</dbReference>
<gene>
    <name evidence="1" type="ORF">I4W93_009075</name>
</gene>
<organism evidence="1 2">
    <name type="scientific">Rheinheimera maricola</name>
    <dbReference type="NCBI Taxonomy" id="2793282"/>
    <lineage>
        <taxon>Bacteria</taxon>
        <taxon>Pseudomonadati</taxon>
        <taxon>Pseudomonadota</taxon>
        <taxon>Gammaproteobacteria</taxon>
        <taxon>Chromatiales</taxon>
        <taxon>Chromatiaceae</taxon>
        <taxon>Rheinheimera</taxon>
    </lineage>
</organism>
<keyword evidence="2" id="KW-1185">Reference proteome</keyword>
<protein>
    <recommendedName>
        <fullName evidence="3">Sulfotransferase domain-containing protein</fullName>
    </recommendedName>
</protein>
<proteinExistence type="predicted"/>
<dbReference type="Proteomes" id="UP000663814">
    <property type="component" value="Unassembled WGS sequence"/>
</dbReference>
<evidence type="ECO:0000313" key="1">
    <source>
        <dbReference type="EMBL" id="MBZ9611748.1"/>
    </source>
</evidence>
<evidence type="ECO:0008006" key="3">
    <source>
        <dbReference type="Google" id="ProtNLM"/>
    </source>
</evidence>
<reference evidence="1 2" key="1">
    <citation type="submission" date="2020-12" db="EMBL/GenBank/DDBJ databases">
        <authorList>
            <person name="Ruan W."/>
            <person name="Khan S.A."/>
            <person name="Jeon C.O."/>
        </authorList>
    </citation>
    <scope>NUCLEOTIDE SEQUENCE [LARGE SCALE GENOMIC DNA]</scope>
    <source>
        <strain evidence="1 2">MA-13</strain>
    </source>
</reference>
<dbReference type="InterPro" id="IPR027417">
    <property type="entry name" value="P-loop_NTPase"/>
</dbReference>
<evidence type="ECO:0000313" key="2">
    <source>
        <dbReference type="Proteomes" id="UP000663814"/>
    </source>
</evidence>
<reference evidence="1 2" key="2">
    <citation type="submission" date="2021-08" db="EMBL/GenBank/DDBJ databases">
        <title>Rheinheimera aquimaris sp. nov., isolated from seawater of the East Sea in Korea.</title>
        <authorList>
            <person name="Kim K.H."/>
            <person name="Wenting R."/>
            <person name="Kim K.R."/>
            <person name="Jeon C.O."/>
        </authorList>
    </citation>
    <scope>NUCLEOTIDE SEQUENCE [LARGE SCALE GENOMIC DNA]</scope>
    <source>
        <strain evidence="1 2">MA-13</strain>
    </source>
</reference>